<dbReference type="RefSeq" id="WP_124686514.1">
    <property type="nucleotide sequence ID" value="NZ_CP033970.1"/>
</dbReference>
<dbReference type="AlphaFoldDB" id="A0A3G8H8A1"/>
<evidence type="ECO:0000313" key="3">
    <source>
        <dbReference type="Proteomes" id="UP000270411"/>
    </source>
</evidence>
<protein>
    <recommendedName>
        <fullName evidence="4">DUF4142 domain-containing protein</fullName>
    </recommendedName>
</protein>
<sequence>MSRFKTMPLAVAAGMAILAATACSNEEPAAPATPAPPAARSELEAAAALVPHLDEAVLRNTADYCSRHAPRTRAAVEAAWAGWQARNAAHMAVSRQYRARLEASAAHGSTEEERRASQELLTQNAMLIDSFTNQQLDVMRVALEHGERQVIAELCTEQFAKVAAGEWDIRQRDPEIAALLDAGAPADATRP</sequence>
<organism evidence="2 3">
    <name type="scientific">Cupriavidus pauculus</name>
    <dbReference type="NCBI Taxonomy" id="82633"/>
    <lineage>
        <taxon>Bacteria</taxon>
        <taxon>Pseudomonadati</taxon>
        <taxon>Pseudomonadota</taxon>
        <taxon>Betaproteobacteria</taxon>
        <taxon>Burkholderiales</taxon>
        <taxon>Burkholderiaceae</taxon>
        <taxon>Cupriavidus</taxon>
    </lineage>
</organism>
<proteinExistence type="predicted"/>
<accession>A0A3G8H8A1</accession>
<evidence type="ECO:0000313" key="2">
    <source>
        <dbReference type="EMBL" id="AZG16783.1"/>
    </source>
</evidence>
<dbReference type="EMBL" id="CP033970">
    <property type="protein sequence ID" value="AZG16783.1"/>
    <property type="molecule type" value="Genomic_DNA"/>
</dbReference>
<gene>
    <name evidence="2" type="ORF">EHF44_25800</name>
</gene>
<dbReference type="PROSITE" id="PS51257">
    <property type="entry name" value="PROKAR_LIPOPROTEIN"/>
    <property type="match status" value="1"/>
</dbReference>
<name>A0A3G8H8A1_9BURK</name>
<dbReference type="OrthoDB" id="9130687at2"/>
<keyword evidence="1" id="KW-0732">Signal</keyword>
<dbReference type="KEGG" id="cpau:EHF44_25800"/>
<evidence type="ECO:0000256" key="1">
    <source>
        <dbReference type="SAM" id="SignalP"/>
    </source>
</evidence>
<evidence type="ECO:0008006" key="4">
    <source>
        <dbReference type="Google" id="ProtNLM"/>
    </source>
</evidence>
<dbReference type="Proteomes" id="UP000270411">
    <property type="component" value="Chromosome 2"/>
</dbReference>
<feature type="chain" id="PRO_5018252663" description="DUF4142 domain-containing protein" evidence="1">
    <location>
        <begin position="23"/>
        <end position="191"/>
    </location>
</feature>
<reference evidence="3" key="1">
    <citation type="submission" date="2018-11" db="EMBL/GenBank/DDBJ databases">
        <title>FDA dAtabase for Regulatory Grade micrObial Sequences (FDA-ARGOS): Supporting development and validation of Infectious Disease Dx tests.</title>
        <authorList>
            <person name="Goldberg B."/>
            <person name="Campos J."/>
            <person name="Tallon L."/>
            <person name="Sadzewicz L."/>
            <person name="Zhao X."/>
            <person name="Vavikolanu K."/>
            <person name="Mehta A."/>
            <person name="Aluvathingal J."/>
            <person name="Nadendla S."/>
            <person name="Geyer C."/>
            <person name="Nandy P."/>
            <person name="Yan Y."/>
            <person name="Sichtig H."/>
        </authorList>
    </citation>
    <scope>NUCLEOTIDE SEQUENCE [LARGE SCALE GENOMIC DNA]</scope>
    <source>
        <strain evidence="3">FDAARGOS_614</strain>
    </source>
</reference>
<feature type="signal peptide" evidence="1">
    <location>
        <begin position="1"/>
        <end position="22"/>
    </location>
</feature>